<dbReference type="GeneID" id="20815277"/>
<dbReference type="AlphaFoldDB" id="W4FWR7"/>
<dbReference type="RefSeq" id="XP_009839051.1">
    <property type="nucleotide sequence ID" value="XM_009840749.1"/>
</dbReference>
<evidence type="ECO:0000313" key="1">
    <source>
        <dbReference type="EMBL" id="ETV71386.1"/>
    </source>
</evidence>
<name>W4FWR7_APHAT</name>
<dbReference type="EMBL" id="KI913160">
    <property type="protein sequence ID" value="ETV71386.1"/>
    <property type="molecule type" value="Genomic_DNA"/>
</dbReference>
<sequence length="154" mass="17123">MRGGTTAAGVDMRCRFRSVTSGAQACGTGGSMCFGVVVDLGGYDSVWRGLVLRVVFTRGLHVILRGYHHDTVVVIVGWLFHHVCMSWCVAGIDSSSTWWHVVNPSALAGKLVFYRHSLNMSIVVRQAATAAPFRHVHRRCRSRCRRLLHIRTNC</sequence>
<accession>W4FWR7</accession>
<organism evidence="1">
    <name type="scientific">Aphanomyces astaci</name>
    <name type="common">Crayfish plague agent</name>
    <dbReference type="NCBI Taxonomy" id="112090"/>
    <lineage>
        <taxon>Eukaryota</taxon>
        <taxon>Sar</taxon>
        <taxon>Stramenopiles</taxon>
        <taxon>Oomycota</taxon>
        <taxon>Saprolegniomycetes</taxon>
        <taxon>Saprolegniales</taxon>
        <taxon>Verrucalvaceae</taxon>
        <taxon>Aphanomyces</taxon>
    </lineage>
</organism>
<gene>
    <name evidence="1" type="ORF">H257_13281</name>
</gene>
<protein>
    <submittedName>
        <fullName evidence="1">Uncharacterized protein</fullName>
    </submittedName>
</protein>
<dbReference type="VEuPathDB" id="FungiDB:H257_13281"/>
<reference evidence="1" key="1">
    <citation type="submission" date="2013-12" db="EMBL/GenBank/DDBJ databases">
        <title>The Genome Sequence of Aphanomyces astaci APO3.</title>
        <authorList>
            <consortium name="The Broad Institute Genomics Platform"/>
            <person name="Russ C."/>
            <person name="Tyler B."/>
            <person name="van West P."/>
            <person name="Dieguez-Uribeondo J."/>
            <person name="Young S.K."/>
            <person name="Zeng Q."/>
            <person name="Gargeya S."/>
            <person name="Fitzgerald M."/>
            <person name="Abouelleil A."/>
            <person name="Alvarado L."/>
            <person name="Chapman S.B."/>
            <person name="Gainer-Dewar J."/>
            <person name="Goldberg J."/>
            <person name="Griggs A."/>
            <person name="Gujja S."/>
            <person name="Hansen M."/>
            <person name="Howarth C."/>
            <person name="Imamovic A."/>
            <person name="Ireland A."/>
            <person name="Larimer J."/>
            <person name="McCowan C."/>
            <person name="Murphy C."/>
            <person name="Pearson M."/>
            <person name="Poon T.W."/>
            <person name="Priest M."/>
            <person name="Roberts A."/>
            <person name="Saif S."/>
            <person name="Shea T."/>
            <person name="Sykes S."/>
            <person name="Wortman J."/>
            <person name="Nusbaum C."/>
            <person name="Birren B."/>
        </authorList>
    </citation>
    <scope>NUCLEOTIDE SEQUENCE [LARGE SCALE GENOMIC DNA]</scope>
    <source>
        <strain evidence="1">APO3</strain>
    </source>
</reference>
<proteinExistence type="predicted"/>